<feature type="region of interest" description="Disordered" evidence="2">
    <location>
        <begin position="92"/>
        <end position="135"/>
    </location>
</feature>
<dbReference type="GO" id="GO:0015074">
    <property type="term" value="P:DNA integration"/>
    <property type="evidence" value="ECO:0007669"/>
    <property type="project" value="InterPro"/>
</dbReference>
<dbReference type="AlphaFoldDB" id="A0A5J4VY93"/>
<dbReference type="InterPro" id="IPR011010">
    <property type="entry name" value="DNA_brk_join_enz"/>
</dbReference>
<feature type="compositionally biased region" description="Polar residues" evidence="2">
    <location>
        <begin position="121"/>
        <end position="135"/>
    </location>
</feature>
<dbReference type="Proteomes" id="UP000324800">
    <property type="component" value="Unassembled WGS sequence"/>
</dbReference>
<feature type="compositionally biased region" description="Polar residues" evidence="2">
    <location>
        <begin position="1"/>
        <end position="16"/>
    </location>
</feature>
<keyword evidence="1" id="KW-0233">DNA recombination</keyword>
<protein>
    <recommendedName>
        <fullName evidence="5">Tyr recombinase domain-containing protein</fullName>
    </recommendedName>
</protein>
<evidence type="ECO:0000313" key="3">
    <source>
        <dbReference type="EMBL" id="KAA6387502.1"/>
    </source>
</evidence>
<name>A0A5J4VY93_9EUKA</name>
<organism evidence="3 4">
    <name type="scientific">Streblomastix strix</name>
    <dbReference type="NCBI Taxonomy" id="222440"/>
    <lineage>
        <taxon>Eukaryota</taxon>
        <taxon>Metamonada</taxon>
        <taxon>Preaxostyla</taxon>
        <taxon>Oxymonadida</taxon>
        <taxon>Streblomastigidae</taxon>
        <taxon>Streblomastix</taxon>
    </lineage>
</organism>
<feature type="region of interest" description="Disordered" evidence="2">
    <location>
        <begin position="1"/>
        <end position="20"/>
    </location>
</feature>
<dbReference type="GO" id="GO:0003677">
    <property type="term" value="F:DNA binding"/>
    <property type="evidence" value="ECO:0007669"/>
    <property type="project" value="InterPro"/>
</dbReference>
<proteinExistence type="predicted"/>
<reference evidence="3 4" key="1">
    <citation type="submission" date="2019-03" db="EMBL/GenBank/DDBJ databases">
        <title>Single cell metagenomics reveals metabolic interactions within the superorganism composed of flagellate Streblomastix strix and complex community of Bacteroidetes bacteria on its surface.</title>
        <authorList>
            <person name="Treitli S.C."/>
            <person name="Kolisko M."/>
            <person name="Husnik F."/>
            <person name="Keeling P."/>
            <person name="Hampl V."/>
        </authorList>
    </citation>
    <scope>NUCLEOTIDE SEQUENCE [LARGE SCALE GENOMIC DNA]</scope>
    <source>
        <strain evidence="3">ST1C</strain>
    </source>
</reference>
<feature type="compositionally biased region" description="Basic and acidic residues" evidence="2">
    <location>
        <begin position="105"/>
        <end position="117"/>
    </location>
</feature>
<sequence length="453" mass="52557">MDNQSKQEQAGSQEINNIPGMELEHRINDVVNNQVHKEIGDGNINQISAVDTVGTISNRKKPGKAYWTNPIYKSSIHTTRTSYHVHELGNEQMSKQSRMVQPDQTIEKSADRGRMVDDTNQEQQTQEYRNSSDLSNDYNGYVSKEMVSKYLKNVYQIQDLQDNQYKEQQMDSTEVGRDTQALQQYFAEYWAQQQLTILQLSTLEQPCLTIAIYIIYLKPLESDAYIIQARNSISTLFELKCKPMNSIRNKVIEQLMKKHVDRAAKVRKEIRYWKLSQLMQYISKQALLKDENKLNSNQLMKVSLILIMVYTVLRMAEVQRVELRIENINQGEIEIATMTMTKPRGPVEKTLKAAQDRTVCPIRWIQSWLDKREVKGELKKEEIWRNRRKEKVWSADKCSKGVKQVLAEAAIKGYNIASIRKASISETIDKNMTQIQINRWSGHNDTSATVRVN</sequence>
<dbReference type="OrthoDB" id="2220692at2759"/>
<accession>A0A5J4VY93</accession>
<evidence type="ECO:0000256" key="2">
    <source>
        <dbReference type="SAM" id="MobiDB-lite"/>
    </source>
</evidence>
<dbReference type="InterPro" id="IPR013762">
    <property type="entry name" value="Integrase-like_cat_sf"/>
</dbReference>
<dbReference type="Gene3D" id="1.10.443.10">
    <property type="entry name" value="Intergrase catalytic core"/>
    <property type="match status" value="1"/>
</dbReference>
<feature type="compositionally biased region" description="Polar residues" evidence="2">
    <location>
        <begin position="92"/>
        <end position="104"/>
    </location>
</feature>
<evidence type="ECO:0008006" key="5">
    <source>
        <dbReference type="Google" id="ProtNLM"/>
    </source>
</evidence>
<comment type="caution">
    <text evidence="3">The sequence shown here is derived from an EMBL/GenBank/DDBJ whole genome shotgun (WGS) entry which is preliminary data.</text>
</comment>
<evidence type="ECO:0000256" key="1">
    <source>
        <dbReference type="ARBA" id="ARBA00023172"/>
    </source>
</evidence>
<evidence type="ECO:0000313" key="4">
    <source>
        <dbReference type="Proteomes" id="UP000324800"/>
    </source>
</evidence>
<dbReference type="EMBL" id="SNRW01004349">
    <property type="protein sequence ID" value="KAA6387502.1"/>
    <property type="molecule type" value="Genomic_DNA"/>
</dbReference>
<dbReference type="SUPFAM" id="SSF56349">
    <property type="entry name" value="DNA breaking-rejoining enzymes"/>
    <property type="match status" value="1"/>
</dbReference>
<dbReference type="GO" id="GO:0006310">
    <property type="term" value="P:DNA recombination"/>
    <property type="evidence" value="ECO:0007669"/>
    <property type="project" value="UniProtKB-KW"/>
</dbReference>
<gene>
    <name evidence="3" type="ORF">EZS28_016973</name>
</gene>